<feature type="transmembrane region" description="Helical" evidence="1">
    <location>
        <begin position="133"/>
        <end position="153"/>
    </location>
</feature>
<evidence type="ECO:0000313" key="3">
    <source>
        <dbReference type="EMBL" id="SNZ01780.1"/>
    </source>
</evidence>
<name>A0A285MX54_9FLAO</name>
<evidence type="ECO:0000256" key="1">
    <source>
        <dbReference type="SAM" id="Phobius"/>
    </source>
</evidence>
<feature type="transmembrane region" description="Helical" evidence="1">
    <location>
        <begin position="94"/>
        <end position="112"/>
    </location>
</feature>
<keyword evidence="1" id="KW-1133">Transmembrane helix</keyword>
<feature type="transmembrane region" description="Helical" evidence="1">
    <location>
        <begin position="52"/>
        <end position="74"/>
    </location>
</feature>
<reference evidence="4" key="1">
    <citation type="submission" date="2017-09" db="EMBL/GenBank/DDBJ databases">
        <authorList>
            <person name="Varghese N."/>
            <person name="Submissions S."/>
        </authorList>
    </citation>
    <scope>NUCLEOTIDE SEQUENCE [LARGE SCALE GENOMIC DNA]</scope>
    <source>
        <strain evidence="4">DSM 25885</strain>
    </source>
</reference>
<accession>A0A285MX54</accession>
<protein>
    <submittedName>
        <fullName evidence="3">LytTr DNA-binding domain-containing protein</fullName>
    </submittedName>
</protein>
<keyword evidence="4" id="KW-1185">Reference proteome</keyword>
<dbReference type="Pfam" id="PF04397">
    <property type="entry name" value="LytTR"/>
    <property type="match status" value="1"/>
</dbReference>
<keyword evidence="1" id="KW-0812">Transmembrane</keyword>
<organism evidence="3 4">
    <name type="scientific">Flagellimonas pacifica</name>
    <dbReference type="NCBI Taxonomy" id="1247520"/>
    <lineage>
        <taxon>Bacteria</taxon>
        <taxon>Pseudomonadati</taxon>
        <taxon>Bacteroidota</taxon>
        <taxon>Flavobacteriia</taxon>
        <taxon>Flavobacteriales</taxon>
        <taxon>Flavobacteriaceae</taxon>
        <taxon>Flagellimonas</taxon>
    </lineage>
</organism>
<dbReference type="Proteomes" id="UP000219048">
    <property type="component" value="Unassembled WGS sequence"/>
</dbReference>
<feature type="transmembrane region" description="Helical" evidence="1">
    <location>
        <begin position="20"/>
        <end position="40"/>
    </location>
</feature>
<dbReference type="AlphaFoldDB" id="A0A285MX54"/>
<keyword evidence="3" id="KW-0238">DNA-binding</keyword>
<sequence>MGFSFLRYKNSNELGSQELLFKWPYIGLIAISITTLNFLITYNLRNATVHYLYFYIIDLVTTYLITEFYALGIYILNKRAPLSDDFVKRVTYQFTVHTLSVVIFSILLNELLDNIFFKGERLSLSFEFYTQDTVLALLFTLLFHCLYFGLYLLSVKKSPLKEEPRKIKVLQGTAYKLIDLNNVICIYTAVGNTYIVDDNYDRFVSEKTLSEFEELVSKRFFRANRQFLLTMAIIDSYKSAGYGKVKIILNANNISDFSESIYVSRSKASSFRSWLKEG</sequence>
<dbReference type="InterPro" id="IPR007492">
    <property type="entry name" value="LytTR_DNA-bd_dom"/>
</dbReference>
<feature type="domain" description="HTH LytTR-type" evidence="2">
    <location>
        <begin position="173"/>
        <end position="276"/>
    </location>
</feature>
<evidence type="ECO:0000313" key="4">
    <source>
        <dbReference type="Proteomes" id="UP000219048"/>
    </source>
</evidence>
<evidence type="ECO:0000259" key="2">
    <source>
        <dbReference type="SMART" id="SM00850"/>
    </source>
</evidence>
<dbReference type="SMART" id="SM00850">
    <property type="entry name" value="LytTR"/>
    <property type="match status" value="1"/>
</dbReference>
<gene>
    <name evidence="3" type="ORF">SAMN06265377_3626</name>
</gene>
<keyword evidence="1" id="KW-0472">Membrane</keyword>
<dbReference type="OrthoDB" id="1426980at2"/>
<proteinExistence type="predicted"/>
<dbReference type="RefSeq" id="WP_097047217.1">
    <property type="nucleotide sequence ID" value="NZ_OBEH01000007.1"/>
</dbReference>
<dbReference type="EMBL" id="OBEH01000007">
    <property type="protein sequence ID" value="SNZ01780.1"/>
    <property type="molecule type" value="Genomic_DNA"/>
</dbReference>
<dbReference type="Gene3D" id="2.40.50.1020">
    <property type="entry name" value="LytTr DNA-binding domain"/>
    <property type="match status" value="1"/>
</dbReference>
<dbReference type="GO" id="GO:0003677">
    <property type="term" value="F:DNA binding"/>
    <property type="evidence" value="ECO:0007669"/>
    <property type="project" value="UniProtKB-KW"/>
</dbReference>